<dbReference type="InterPro" id="IPR041921">
    <property type="entry name" value="NuoE_N"/>
</dbReference>
<evidence type="ECO:0000256" key="7">
    <source>
        <dbReference type="PIRSR" id="PIRSR000216-1"/>
    </source>
</evidence>
<proteinExistence type="inferred from homology"/>
<dbReference type="PROSITE" id="PS01099">
    <property type="entry name" value="COMPLEX1_24K"/>
    <property type="match status" value="1"/>
</dbReference>
<evidence type="ECO:0000256" key="5">
    <source>
        <dbReference type="ARBA" id="ARBA00023014"/>
    </source>
</evidence>
<keyword evidence="5 7" id="KW-0411">Iron-sulfur</keyword>
<dbReference type="EMBL" id="JAMWYS010000025">
    <property type="protein sequence ID" value="MCO4292645.1"/>
    <property type="molecule type" value="Genomic_DNA"/>
</dbReference>
<dbReference type="RefSeq" id="WP_252587139.1">
    <property type="nucleotide sequence ID" value="NZ_JAMWYS010000025.1"/>
</dbReference>
<name>A0A9X2JD92_9SPHI</name>
<dbReference type="PANTHER" id="PTHR10371:SF3">
    <property type="entry name" value="NADH DEHYDROGENASE [UBIQUINONE] FLAVOPROTEIN 2, MITOCHONDRIAL"/>
    <property type="match status" value="1"/>
</dbReference>
<organism evidence="8 9">
    <name type="scientific">Solitalea agri</name>
    <dbReference type="NCBI Taxonomy" id="2953739"/>
    <lineage>
        <taxon>Bacteria</taxon>
        <taxon>Pseudomonadati</taxon>
        <taxon>Bacteroidota</taxon>
        <taxon>Sphingobacteriia</taxon>
        <taxon>Sphingobacteriales</taxon>
        <taxon>Sphingobacteriaceae</taxon>
        <taxon>Solitalea</taxon>
    </lineage>
</organism>
<sequence>MNDELQNISNSTFTGLSEQERNAIDHEVSLVPYPKAACIEAMKIVQKSRGWISDDALLAIAEYLNMSTAELDSVATFYNLIFRKPVGRHIILLCDSITCWVMGYKIIYQELYKQLNIQFGETTADKKFTLLPNACLGCCDHAPAILIDNDLYQDVKTEDISIILKNYN</sequence>
<keyword evidence="3 7" id="KW-0479">Metal-binding</keyword>
<keyword evidence="8" id="KW-0560">Oxidoreductase</keyword>
<dbReference type="InterPro" id="IPR036249">
    <property type="entry name" value="Thioredoxin-like_sf"/>
</dbReference>
<dbReference type="InterPro" id="IPR042128">
    <property type="entry name" value="NuoE_dom"/>
</dbReference>
<dbReference type="GO" id="GO:0046872">
    <property type="term" value="F:metal ion binding"/>
    <property type="evidence" value="ECO:0007669"/>
    <property type="project" value="UniProtKB-KW"/>
</dbReference>
<keyword evidence="2 7" id="KW-0001">2Fe-2S</keyword>
<dbReference type="Proteomes" id="UP001155182">
    <property type="component" value="Unassembled WGS sequence"/>
</dbReference>
<evidence type="ECO:0000313" key="8">
    <source>
        <dbReference type="EMBL" id="MCO4292645.1"/>
    </source>
</evidence>
<feature type="binding site" evidence="7">
    <location>
        <position position="94"/>
    </location>
    <ligand>
        <name>[2Fe-2S] cluster</name>
        <dbReference type="ChEBI" id="CHEBI:190135"/>
    </ligand>
</feature>
<keyword evidence="4 7" id="KW-0408">Iron</keyword>
<dbReference type="GO" id="GO:0003954">
    <property type="term" value="F:NADH dehydrogenase activity"/>
    <property type="evidence" value="ECO:0007669"/>
    <property type="project" value="TreeGrafter"/>
</dbReference>
<evidence type="ECO:0000256" key="4">
    <source>
        <dbReference type="ARBA" id="ARBA00023004"/>
    </source>
</evidence>
<dbReference type="InterPro" id="IPR002023">
    <property type="entry name" value="NuoE-like"/>
</dbReference>
<comment type="similarity">
    <text evidence="1">Belongs to the complex I 24 kDa subunit family.</text>
</comment>
<evidence type="ECO:0000256" key="3">
    <source>
        <dbReference type="ARBA" id="ARBA00022723"/>
    </source>
</evidence>
<dbReference type="Pfam" id="PF01257">
    <property type="entry name" value="2Fe-2S_thioredx"/>
    <property type="match status" value="1"/>
</dbReference>
<evidence type="ECO:0000256" key="1">
    <source>
        <dbReference type="ARBA" id="ARBA00010643"/>
    </source>
</evidence>
<dbReference type="PIRSF" id="PIRSF000216">
    <property type="entry name" value="NADH_DH_24kDa"/>
    <property type="match status" value="1"/>
</dbReference>
<accession>A0A9X2JD92</accession>
<dbReference type="GO" id="GO:0051537">
    <property type="term" value="F:2 iron, 2 sulfur cluster binding"/>
    <property type="evidence" value="ECO:0007669"/>
    <property type="project" value="UniProtKB-KW"/>
</dbReference>
<comment type="cofactor">
    <cofactor evidence="6">
        <name>[2Fe-2S] cluster</name>
        <dbReference type="ChEBI" id="CHEBI:190135"/>
    </cofactor>
</comment>
<keyword evidence="9" id="KW-1185">Reference proteome</keyword>
<gene>
    <name evidence="8" type="primary">nuoE</name>
    <name evidence="8" type="ORF">NF867_07215</name>
</gene>
<dbReference type="NCBIfam" id="TIGR01958">
    <property type="entry name" value="nuoE_fam"/>
    <property type="match status" value="1"/>
</dbReference>
<reference evidence="8" key="1">
    <citation type="submission" date="2022-06" db="EMBL/GenBank/DDBJ databases">
        <title>Solitalea sp. MAHUQ-68 isolated from rhizospheric soil.</title>
        <authorList>
            <person name="Huq M.A."/>
        </authorList>
    </citation>
    <scope>NUCLEOTIDE SEQUENCE</scope>
    <source>
        <strain evidence="8">MAHUQ-68</strain>
    </source>
</reference>
<feature type="binding site" evidence="7">
    <location>
        <position position="99"/>
    </location>
    <ligand>
        <name>[2Fe-2S] cluster</name>
        <dbReference type="ChEBI" id="CHEBI:190135"/>
    </ligand>
</feature>
<dbReference type="EC" id="1.6.5.11" evidence="8"/>
<dbReference type="FunFam" id="3.40.30.10:FF:000015">
    <property type="entry name" value="NADH-quinone oxidoreductase subunit E"/>
    <property type="match status" value="1"/>
</dbReference>
<evidence type="ECO:0000256" key="6">
    <source>
        <dbReference type="ARBA" id="ARBA00034078"/>
    </source>
</evidence>
<feature type="binding site" evidence="7">
    <location>
        <position position="139"/>
    </location>
    <ligand>
        <name>[2Fe-2S] cluster</name>
        <dbReference type="ChEBI" id="CHEBI:190135"/>
    </ligand>
</feature>
<dbReference type="Gene3D" id="3.40.30.10">
    <property type="entry name" value="Glutaredoxin"/>
    <property type="match status" value="1"/>
</dbReference>
<feature type="binding site" evidence="7">
    <location>
        <position position="135"/>
    </location>
    <ligand>
        <name>[2Fe-2S] cluster</name>
        <dbReference type="ChEBI" id="CHEBI:190135"/>
    </ligand>
</feature>
<dbReference type="SUPFAM" id="SSF52833">
    <property type="entry name" value="Thioredoxin-like"/>
    <property type="match status" value="1"/>
</dbReference>
<comment type="cofactor">
    <cofactor evidence="7">
        <name>[2Fe-2S] cluster</name>
        <dbReference type="ChEBI" id="CHEBI:190135"/>
    </cofactor>
    <text evidence="7">Binds 1 [2Fe-2S] cluster.</text>
</comment>
<dbReference type="Gene3D" id="1.10.10.1590">
    <property type="entry name" value="NADH-quinone oxidoreductase subunit E"/>
    <property type="match status" value="1"/>
</dbReference>
<dbReference type="PANTHER" id="PTHR10371">
    <property type="entry name" value="NADH DEHYDROGENASE UBIQUINONE FLAVOPROTEIN 2, MITOCHONDRIAL"/>
    <property type="match status" value="1"/>
</dbReference>
<evidence type="ECO:0000313" key="9">
    <source>
        <dbReference type="Proteomes" id="UP001155182"/>
    </source>
</evidence>
<comment type="caution">
    <text evidence="8">The sequence shown here is derived from an EMBL/GenBank/DDBJ whole genome shotgun (WGS) entry which is preliminary data.</text>
</comment>
<dbReference type="CDD" id="cd03064">
    <property type="entry name" value="TRX_Fd_NuoE"/>
    <property type="match status" value="1"/>
</dbReference>
<evidence type="ECO:0000256" key="2">
    <source>
        <dbReference type="ARBA" id="ARBA00022714"/>
    </source>
</evidence>
<dbReference type="NCBIfam" id="NF005722">
    <property type="entry name" value="PRK07539.1-2"/>
    <property type="match status" value="1"/>
</dbReference>
<dbReference type="AlphaFoldDB" id="A0A9X2JD92"/>
<protein>
    <submittedName>
        <fullName evidence="8">NADH-quinone oxidoreductase subunit NuoE</fullName>
        <ecNumber evidence="8">1.6.5.11</ecNumber>
    </submittedName>
</protein>